<dbReference type="AlphaFoldDB" id="A0ABD3BZP7"/>
<name>A0ABD3BZP7_9LAMI</name>
<accession>A0ABD3BZP7</accession>
<feature type="compositionally biased region" description="Acidic residues" evidence="1">
    <location>
        <begin position="30"/>
        <end position="49"/>
    </location>
</feature>
<feature type="compositionally biased region" description="Low complexity" evidence="1">
    <location>
        <begin position="1"/>
        <end position="10"/>
    </location>
</feature>
<gene>
    <name evidence="2" type="ORF">CASFOL_033950</name>
</gene>
<organism evidence="2 3">
    <name type="scientific">Castilleja foliolosa</name>
    <dbReference type="NCBI Taxonomy" id="1961234"/>
    <lineage>
        <taxon>Eukaryota</taxon>
        <taxon>Viridiplantae</taxon>
        <taxon>Streptophyta</taxon>
        <taxon>Embryophyta</taxon>
        <taxon>Tracheophyta</taxon>
        <taxon>Spermatophyta</taxon>
        <taxon>Magnoliopsida</taxon>
        <taxon>eudicotyledons</taxon>
        <taxon>Gunneridae</taxon>
        <taxon>Pentapetalae</taxon>
        <taxon>asterids</taxon>
        <taxon>lamiids</taxon>
        <taxon>Lamiales</taxon>
        <taxon>Orobanchaceae</taxon>
        <taxon>Pedicularideae</taxon>
        <taxon>Castillejinae</taxon>
        <taxon>Castilleja</taxon>
    </lineage>
</organism>
<protein>
    <submittedName>
        <fullName evidence="2">Uncharacterized protein</fullName>
    </submittedName>
</protein>
<proteinExistence type="predicted"/>
<dbReference type="Proteomes" id="UP001632038">
    <property type="component" value="Unassembled WGS sequence"/>
</dbReference>
<evidence type="ECO:0000313" key="3">
    <source>
        <dbReference type="Proteomes" id="UP001632038"/>
    </source>
</evidence>
<dbReference type="EMBL" id="JAVIJP010000060">
    <property type="protein sequence ID" value="KAL3622539.1"/>
    <property type="molecule type" value="Genomic_DNA"/>
</dbReference>
<evidence type="ECO:0000256" key="1">
    <source>
        <dbReference type="SAM" id="MobiDB-lite"/>
    </source>
</evidence>
<feature type="region of interest" description="Disordered" evidence="1">
    <location>
        <begin position="1"/>
        <end position="70"/>
    </location>
</feature>
<reference evidence="3" key="1">
    <citation type="journal article" date="2024" name="IScience">
        <title>Strigolactones Initiate the Formation of Haustorium-like Structures in Castilleja.</title>
        <authorList>
            <person name="Buerger M."/>
            <person name="Peterson D."/>
            <person name="Chory J."/>
        </authorList>
    </citation>
    <scope>NUCLEOTIDE SEQUENCE [LARGE SCALE GENOMIC DNA]</scope>
</reference>
<comment type="caution">
    <text evidence="2">The sequence shown here is derived from an EMBL/GenBank/DDBJ whole genome shotgun (WGS) entry which is preliminary data.</text>
</comment>
<keyword evidence="3" id="KW-1185">Reference proteome</keyword>
<evidence type="ECO:0000313" key="2">
    <source>
        <dbReference type="EMBL" id="KAL3622539.1"/>
    </source>
</evidence>
<sequence>MHGQVDNDNYGDGGVDDCINGDGDRHGNADDDSNDYVMDLETDVNTESDGEPRGDGNVESAGKNADKGCKRVKNHISPEMSKYYTPECAPEYRPYL</sequence>